<feature type="domain" description="YbaK/aminoacyl-tRNA synthetase-associated" evidence="3">
    <location>
        <begin position="106"/>
        <end position="157"/>
    </location>
</feature>
<name>A0A8K0ITK4_COCNU</name>
<evidence type="ECO:0000313" key="5">
    <source>
        <dbReference type="Proteomes" id="UP000797356"/>
    </source>
</evidence>
<dbReference type="GO" id="GO:0002161">
    <property type="term" value="F:aminoacyl-tRNA deacylase activity"/>
    <property type="evidence" value="ECO:0007669"/>
    <property type="project" value="InterPro"/>
</dbReference>
<feature type="region of interest" description="Disordered" evidence="2">
    <location>
        <begin position="186"/>
        <end position="227"/>
    </location>
</feature>
<keyword evidence="5" id="KW-1185">Reference proteome</keyword>
<evidence type="ECO:0000259" key="3">
    <source>
        <dbReference type="Pfam" id="PF04073"/>
    </source>
</evidence>
<dbReference type="InterPro" id="IPR040285">
    <property type="entry name" value="ProX/PRXD1"/>
</dbReference>
<dbReference type="Proteomes" id="UP000797356">
    <property type="component" value="Chromosome 13"/>
</dbReference>
<accession>A0A8K0ITK4</accession>
<organism evidence="4 5">
    <name type="scientific">Cocos nucifera</name>
    <name type="common">Coconut palm</name>
    <dbReference type="NCBI Taxonomy" id="13894"/>
    <lineage>
        <taxon>Eukaryota</taxon>
        <taxon>Viridiplantae</taxon>
        <taxon>Streptophyta</taxon>
        <taxon>Embryophyta</taxon>
        <taxon>Tracheophyta</taxon>
        <taxon>Spermatophyta</taxon>
        <taxon>Magnoliopsida</taxon>
        <taxon>Liliopsida</taxon>
        <taxon>Arecaceae</taxon>
        <taxon>Arecoideae</taxon>
        <taxon>Cocoseae</taxon>
        <taxon>Attaleinae</taxon>
        <taxon>Cocos</taxon>
    </lineage>
</organism>
<protein>
    <recommendedName>
        <fullName evidence="3">YbaK/aminoacyl-tRNA synthetase-associated domain-containing protein</fullName>
    </recommendedName>
</protein>
<reference evidence="4" key="2">
    <citation type="submission" date="2019-07" db="EMBL/GenBank/DDBJ databases">
        <authorList>
            <person name="Yang Y."/>
            <person name="Bocs S."/>
            <person name="Baudouin L."/>
        </authorList>
    </citation>
    <scope>NUCLEOTIDE SEQUENCE</scope>
    <source>
        <tissue evidence="4">Spear leaf of Hainan Tall coconut</tissue>
    </source>
</reference>
<dbReference type="PANTHER" id="PTHR31423">
    <property type="entry name" value="YBAK DOMAIN-CONTAINING PROTEIN"/>
    <property type="match status" value="1"/>
</dbReference>
<dbReference type="Gene3D" id="3.90.960.10">
    <property type="entry name" value="YbaK/aminoacyl-tRNA synthetase-associated domain"/>
    <property type="match status" value="1"/>
</dbReference>
<comment type="caution">
    <text evidence="4">The sequence shown here is derived from an EMBL/GenBank/DDBJ whole genome shotgun (WGS) entry which is preliminary data.</text>
</comment>
<dbReference type="PANTHER" id="PTHR31423:SF3">
    <property type="entry name" value="PROLYL-TRNA SYNTHETASE ASSOCIATED DOMAIN-CONTAINING PROTEIN 1-RELATED"/>
    <property type="match status" value="1"/>
</dbReference>
<reference evidence="4" key="1">
    <citation type="journal article" date="2017" name="Gigascience">
        <title>The genome draft of coconut (Cocos nucifera).</title>
        <authorList>
            <person name="Xiao Y."/>
            <person name="Xu P."/>
            <person name="Fan H."/>
            <person name="Baudouin L."/>
            <person name="Xia W."/>
            <person name="Bocs S."/>
            <person name="Xu J."/>
            <person name="Li Q."/>
            <person name="Guo A."/>
            <person name="Zhou L."/>
            <person name="Li J."/>
            <person name="Wu Y."/>
            <person name="Ma Z."/>
            <person name="Armero A."/>
            <person name="Issali A.E."/>
            <person name="Liu N."/>
            <person name="Peng M."/>
            <person name="Yang Y."/>
        </authorList>
    </citation>
    <scope>NUCLEOTIDE SEQUENCE</scope>
    <source>
        <tissue evidence="4">Spear leaf of Hainan Tall coconut</tissue>
    </source>
</reference>
<proteinExistence type="inferred from homology"/>
<dbReference type="InterPro" id="IPR007214">
    <property type="entry name" value="YbaK/aa-tRNA-synth-assoc-dom"/>
</dbReference>
<dbReference type="OrthoDB" id="424586at2759"/>
<evidence type="ECO:0000313" key="4">
    <source>
        <dbReference type="EMBL" id="KAG1366653.1"/>
    </source>
</evidence>
<dbReference type="Pfam" id="PF04073">
    <property type="entry name" value="tRNA_edit"/>
    <property type="match status" value="1"/>
</dbReference>
<gene>
    <name evidence="4" type="ORF">COCNU_13G004430</name>
</gene>
<evidence type="ECO:0000256" key="1">
    <source>
        <dbReference type="ARBA" id="ARBA00010201"/>
    </source>
</evidence>
<dbReference type="SUPFAM" id="SSF55826">
    <property type="entry name" value="YbaK/ProRS associated domain"/>
    <property type="match status" value="1"/>
</dbReference>
<dbReference type="EMBL" id="CM017884">
    <property type="protein sequence ID" value="KAG1366653.1"/>
    <property type="molecule type" value="Genomic_DNA"/>
</dbReference>
<sequence length="336" mass="36910">MQISIVHSLAIVDERYVSPCGSPKHTLLGYDRKSNYVLHMDLQCAFFGYDRGTECVAMRISIAHSSIMANKRVAYIKEVSRKRYLRNVDLFVPPAELQIDFICYDHPAVLTVEAQAKHVAHLGGALSKNLLLKDKKHRFYVVSALAGTNIDMKALSASDLNKFLTSIGRQPTYVDLEASPLVGKDNPPDLASLVPSGAPTLTGETNKAVPAQNDVSKEKSTDCAGQASSRLDLPKNAVEKTQNRVDPLAEASDVGKFVKEIIDKISTAFLLEVSKDSNVQQTELPGHSVLDGIRKRVVSDLENMTMSMKNAAYTQGFHAGFQSMLQSGIQNRSFRN</sequence>
<dbReference type="InterPro" id="IPR036754">
    <property type="entry name" value="YbaK/aa-tRNA-synt-asso_dom_sf"/>
</dbReference>
<dbReference type="AlphaFoldDB" id="A0A8K0ITK4"/>
<comment type="similarity">
    <text evidence="1">Belongs to the PRORSD1 family.</text>
</comment>
<evidence type="ECO:0000256" key="2">
    <source>
        <dbReference type="SAM" id="MobiDB-lite"/>
    </source>
</evidence>